<accession>A0A2A3EA94</accession>
<dbReference type="Gene3D" id="1.25.40.10">
    <property type="entry name" value="Tetratricopeptide repeat domain"/>
    <property type="match status" value="1"/>
</dbReference>
<sequence>MKTRPIEKNHMIEMSNEAEHRFVTGIKQGVKRVENKLRMFLSREKFCYVFYDEKLGYVKERTKNVNAAMTANRIVVLLVFISGIAVAVIGTLLSQYIRGLSDNNYHHVFIPLPSESVLNIYDEVHLDVALPRSQLEIENSATSTAEALTSLHLALEMKLLGKQKKAIKLFQHAVALAPCHPDILNHYGEFLEYTQNDVIKANEYYVRALSYQPNHEGALINSQRTARVVEELDRRMLRRIDEKRNALSAIPDNNAALIRAKKEAYFQHIYHTVGIEGNTMNLAQTRAIVETRTAVVGKSIDEHNEILGLDAAMKYINATLVNRVGSISIKDILEIHTRVLGHVDPVQGGQFRRTQVYVGGHIPPGPGDIHYLMEEFASWLNSERAIRMHPVRYAALAHYKLVHIHPFSDGNGRTSRLLMNMILMQAGYPPVIIHKQHRHTYYENLQIANTGDVRPFVRFIAECTEQTLDLFLWATNEFSRQVPALSQDTLFTEKRNTTTFKYVDIECILKMYKFMDSRVIDCYLLDKLLYDTIEMKPNDNENKKRYYTDSRFLNTETEMIEKIVVDRIHSILPFIRSNVGSDTNVDVSMMPSRIS</sequence>
<evidence type="ECO:0000256" key="9">
    <source>
        <dbReference type="ARBA" id="ARBA00022801"/>
    </source>
</evidence>
<proteinExistence type="inferred from homology"/>
<feature type="active site" evidence="19">
    <location>
        <position position="405"/>
    </location>
</feature>
<protein>
    <recommendedName>
        <fullName evidence="3">Protein adenylyltransferase Fic</fullName>
        <ecNumber evidence="15">2.7.7.108</ecNumber>
    </recommendedName>
    <alternativeName>
        <fullName evidence="14">De-AMPylase Fic</fullName>
    </alternativeName>
</protein>
<keyword evidence="26" id="KW-1185">Reference proteome</keyword>
<dbReference type="GO" id="GO:0016020">
    <property type="term" value="C:membrane"/>
    <property type="evidence" value="ECO:0007669"/>
    <property type="project" value="UniProtKB-SubCell"/>
</dbReference>
<keyword evidence="11 20" id="KW-0067">ATP-binding</keyword>
<evidence type="ECO:0000256" key="21">
    <source>
        <dbReference type="PIRSR" id="PIRSR640198-3"/>
    </source>
</evidence>
<evidence type="ECO:0000256" key="14">
    <source>
        <dbReference type="ARBA" id="ARBA00030885"/>
    </source>
</evidence>
<evidence type="ECO:0000256" key="6">
    <source>
        <dbReference type="ARBA" id="ARBA00022695"/>
    </source>
</evidence>
<evidence type="ECO:0000256" key="5">
    <source>
        <dbReference type="ARBA" id="ARBA00022692"/>
    </source>
</evidence>
<keyword evidence="4 25" id="KW-0808">Transferase</keyword>
<reference evidence="25 26" key="1">
    <citation type="submission" date="2014-07" db="EMBL/GenBank/DDBJ databases">
        <title>Genomic and transcriptomic analysis on Apis cerana provide comprehensive insights into honey bee biology.</title>
        <authorList>
            <person name="Diao Q."/>
            <person name="Sun L."/>
            <person name="Zheng H."/>
            <person name="Zheng H."/>
            <person name="Xu S."/>
            <person name="Wang S."/>
            <person name="Zeng Z."/>
            <person name="Hu F."/>
            <person name="Su S."/>
            <person name="Wu J."/>
        </authorList>
    </citation>
    <scope>NUCLEOTIDE SEQUENCE [LARGE SCALE GENOMIC DNA]</scope>
    <source>
        <tissue evidence="25">Pupae without intestine</tissue>
    </source>
</reference>
<dbReference type="GO" id="GO:0030544">
    <property type="term" value="F:Hsp70 protein binding"/>
    <property type="evidence" value="ECO:0007669"/>
    <property type="project" value="UniProtKB-ARBA"/>
</dbReference>
<dbReference type="InterPro" id="IPR040198">
    <property type="entry name" value="Fido_containing"/>
</dbReference>
<dbReference type="AlphaFoldDB" id="A0A2A3EA94"/>
<evidence type="ECO:0000256" key="3">
    <source>
        <dbReference type="ARBA" id="ARBA00014915"/>
    </source>
</evidence>
<gene>
    <name evidence="25" type="ORF">APICC_00572</name>
</gene>
<evidence type="ECO:0000256" key="16">
    <source>
        <dbReference type="ARBA" id="ARBA00047939"/>
    </source>
</evidence>
<organism evidence="25 26">
    <name type="scientific">Apis cerana cerana</name>
    <name type="common">Oriental honeybee</name>
    <dbReference type="NCBI Taxonomy" id="94128"/>
    <lineage>
        <taxon>Eukaryota</taxon>
        <taxon>Metazoa</taxon>
        <taxon>Ecdysozoa</taxon>
        <taxon>Arthropoda</taxon>
        <taxon>Hexapoda</taxon>
        <taxon>Insecta</taxon>
        <taxon>Pterygota</taxon>
        <taxon>Neoptera</taxon>
        <taxon>Endopterygota</taxon>
        <taxon>Hymenoptera</taxon>
        <taxon>Apocrita</taxon>
        <taxon>Aculeata</taxon>
        <taxon>Apoidea</taxon>
        <taxon>Anthophila</taxon>
        <taxon>Apidae</taxon>
        <taxon>Apis</taxon>
    </lineage>
</organism>
<evidence type="ECO:0000256" key="18">
    <source>
        <dbReference type="ARBA" id="ARBA00049297"/>
    </source>
</evidence>
<dbReference type="FunFam" id="1.10.3290.10:FF:000001">
    <property type="entry name" value="adenosine monophosphate-protein transferase FICD"/>
    <property type="match status" value="1"/>
</dbReference>
<evidence type="ECO:0000256" key="7">
    <source>
        <dbReference type="ARBA" id="ARBA00022737"/>
    </source>
</evidence>
<keyword evidence="13 23" id="KW-0472">Membrane</keyword>
<feature type="glycosylation site" description="N-linked (GlcNAc...) asparagine" evidence="22">
    <location>
        <position position="317"/>
    </location>
</feature>
<evidence type="ECO:0000256" key="2">
    <source>
        <dbReference type="ARBA" id="ARBA00009742"/>
    </source>
</evidence>
<keyword evidence="8 20" id="KW-0547">Nucleotide-binding</keyword>
<evidence type="ECO:0000259" key="24">
    <source>
        <dbReference type="PROSITE" id="PS51459"/>
    </source>
</evidence>
<evidence type="ECO:0000256" key="15">
    <source>
        <dbReference type="ARBA" id="ARBA00034531"/>
    </source>
</evidence>
<dbReference type="InterPro" id="IPR003812">
    <property type="entry name" value="Fido"/>
</dbReference>
<keyword evidence="10" id="KW-0802">TPR repeat</keyword>
<evidence type="ECO:0000256" key="23">
    <source>
        <dbReference type="SAM" id="Phobius"/>
    </source>
</evidence>
<evidence type="ECO:0000256" key="1">
    <source>
        <dbReference type="ARBA" id="ARBA00004167"/>
    </source>
</evidence>
<keyword evidence="12 23" id="KW-1133">Transmembrane helix</keyword>
<dbReference type="PANTHER" id="PTHR13504">
    <property type="entry name" value="FIDO DOMAIN-CONTAINING PROTEIN DDB_G0283145"/>
    <property type="match status" value="1"/>
</dbReference>
<keyword evidence="5 23" id="KW-0812">Transmembrane</keyword>
<evidence type="ECO:0000313" key="25">
    <source>
        <dbReference type="EMBL" id="PBC28212.1"/>
    </source>
</evidence>
<dbReference type="InterPro" id="IPR011990">
    <property type="entry name" value="TPR-like_helical_dom_sf"/>
</dbReference>
<comment type="catalytic activity">
    <reaction evidence="17">
        <text>L-tyrosyl-[protein] + ATP = O-(5'-adenylyl)-L-tyrosyl-[protein] + diphosphate</text>
        <dbReference type="Rhea" id="RHEA:54288"/>
        <dbReference type="Rhea" id="RHEA-COMP:10136"/>
        <dbReference type="Rhea" id="RHEA-COMP:13846"/>
        <dbReference type="ChEBI" id="CHEBI:30616"/>
        <dbReference type="ChEBI" id="CHEBI:33019"/>
        <dbReference type="ChEBI" id="CHEBI:46858"/>
        <dbReference type="ChEBI" id="CHEBI:83624"/>
        <dbReference type="EC" id="2.7.7.108"/>
    </reaction>
</comment>
<evidence type="ECO:0000313" key="26">
    <source>
        <dbReference type="Proteomes" id="UP000242457"/>
    </source>
</evidence>
<dbReference type="PANTHER" id="PTHR13504:SF34">
    <property type="entry name" value="PROTEIN ADENYLYLTRANSFERASE FICD"/>
    <property type="match status" value="1"/>
</dbReference>
<evidence type="ECO:0000256" key="12">
    <source>
        <dbReference type="ARBA" id="ARBA00022989"/>
    </source>
</evidence>
<evidence type="ECO:0000256" key="10">
    <source>
        <dbReference type="ARBA" id="ARBA00022803"/>
    </source>
</evidence>
<evidence type="ECO:0000256" key="19">
    <source>
        <dbReference type="PIRSR" id="PIRSR640198-1"/>
    </source>
</evidence>
<comment type="catalytic activity">
    <reaction evidence="18">
        <text>3-O-(5'-adenylyl)-L-threonyl-[protein] + H2O = L-threonyl-[protein] + AMP + H(+)</text>
        <dbReference type="Rhea" id="RHEA:55932"/>
        <dbReference type="Rhea" id="RHEA-COMP:11060"/>
        <dbReference type="Rhea" id="RHEA-COMP:13847"/>
        <dbReference type="ChEBI" id="CHEBI:15377"/>
        <dbReference type="ChEBI" id="CHEBI:15378"/>
        <dbReference type="ChEBI" id="CHEBI:30013"/>
        <dbReference type="ChEBI" id="CHEBI:138113"/>
        <dbReference type="ChEBI" id="CHEBI:456215"/>
    </reaction>
</comment>
<comment type="subcellular location">
    <subcellularLocation>
        <location evidence="1">Membrane</location>
        <topology evidence="1">Single-pass membrane protein</topology>
    </subcellularLocation>
</comment>
<dbReference type="STRING" id="94128.A0A2A3EA94"/>
<dbReference type="GO" id="GO:0044603">
    <property type="term" value="F:protein adenylylhydrolase activity"/>
    <property type="evidence" value="ECO:0007669"/>
    <property type="project" value="UniProtKB-ARBA"/>
</dbReference>
<feature type="binding site" evidence="20">
    <location>
        <position position="449"/>
    </location>
    <ligand>
        <name>ATP</name>
        <dbReference type="ChEBI" id="CHEBI:30616"/>
    </ligand>
</feature>
<evidence type="ECO:0000256" key="13">
    <source>
        <dbReference type="ARBA" id="ARBA00023136"/>
    </source>
</evidence>
<dbReference type="GO" id="GO:0005524">
    <property type="term" value="F:ATP binding"/>
    <property type="evidence" value="ECO:0007669"/>
    <property type="project" value="UniProtKB-KW"/>
</dbReference>
<feature type="site" description="Important for autoinhibition of adenylyltransferase activity" evidence="21">
    <location>
        <position position="276"/>
    </location>
</feature>
<dbReference type="EC" id="2.7.7.108" evidence="15"/>
<dbReference type="SUPFAM" id="SSF140931">
    <property type="entry name" value="Fic-like"/>
    <property type="match status" value="1"/>
</dbReference>
<dbReference type="SUPFAM" id="SSF48452">
    <property type="entry name" value="TPR-like"/>
    <property type="match status" value="1"/>
</dbReference>
<name>A0A2A3EA94_APICC</name>
<keyword evidence="7" id="KW-0677">Repeat</keyword>
<dbReference type="EMBL" id="KZ288322">
    <property type="protein sequence ID" value="PBC28212.1"/>
    <property type="molecule type" value="Genomic_DNA"/>
</dbReference>
<dbReference type="Pfam" id="PF02661">
    <property type="entry name" value="Fic"/>
    <property type="match status" value="1"/>
</dbReference>
<evidence type="ECO:0000256" key="17">
    <source>
        <dbReference type="ARBA" id="ARBA00048696"/>
    </source>
</evidence>
<dbReference type="Proteomes" id="UP000242457">
    <property type="component" value="Unassembled WGS sequence"/>
</dbReference>
<feature type="binding site" evidence="20">
    <location>
        <begin position="441"/>
        <end position="442"/>
    </location>
    <ligand>
        <name>ATP</name>
        <dbReference type="ChEBI" id="CHEBI:30616"/>
    </ligand>
</feature>
<feature type="binding site" evidence="20">
    <location>
        <begin position="358"/>
        <end position="361"/>
    </location>
    <ligand>
        <name>ATP</name>
        <dbReference type="ChEBI" id="CHEBI:30616"/>
    </ligand>
</feature>
<evidence type="ECO:0000256" key="4">
    <source>
        <dbReference type="ARBA" id="ARBA00022679"/>
    </source>
</evidence>
<comment type="similarity">
    <text evidence="2">Belongs to the fic family.</text>
</comment>
<feature type="binding site" evidence="20">
    <location>
        <begin position="409"/>
        <end position="416"/>
    </location>
    <ligand>
        <name>ATP</name>
        <dbReference type="ChEBI" id="CHEBI:30616"/>
    </ligand>
</feature>
<dbReference type="InterPro" id="IPR036597">
    <property type="entry name" value="Fido-like_dom_sf"/>
</dbReference>
<evidence type="ECO:0000256" key="11">
    <source>
        <dbReference type="ARBA" id="ARBA00022840"/>
    </source>
</evidence>
<dbReference type="PROSITE" id="PS51459">
    <property type="entry name" value="FIDO"/>
    <property type="match status" value="1"/>
</dbReference>
<keyword evidence="9" id="KW-0378">Hydrolase</keyword>
<evidence type="ECO:0000256" key="8">
    <source>
        <dbReference type="ARBA" id="ARBA00022741"/>
    </source>
</evidence>
<evidence type="ECO:0000256" key="22">
    <source>
        <dbReference type="PIRSR" id="PIRSR640198-4"/>
    </source>
</evidence>
<feature type="transmembrane region" description="Helical" evidence="23">
    <location>
        <begin position="74"/>
        <end position="97"/>
    </location>
</feature>
<dbReference type="GO" id="GO:0070733">
    <property type="term" value="F:AMPylase activity"/>
    <property type="evidence" value="ECO:0007669"/>
    <property type="project" value="UniProtKB-EC"/>
</dbReference>
<dbReference type="Gene3D" id="1.10.3290.10">
    <property type="entry name" value="Fido-like domain"/>
    <property type="match status" value="1"/>
</dbReference>
<comment type="catalytic activity">
    <reaction evidence="16">
        <text>L-threonyl-[protein] + ATP = 3-O-(5'-adenylyl)-L-threonyl-[protein] + diphosphate</text>
        <dbReference type="Rhea" id="RHEA:54292"/>
        <dbReference type="Rhea" id="RHEA-COMP:11060"/>
        <dbReference type="Rhea" id="RHEA-COMP:13847"/>
        <dbReference type="ChEBI" id="CHEBI:30013"/>
        <dbReference type="ChEBI" id="CHEBI:30616"/>
        <dbReference type="ChEBI" id="CHEBI:33019"/>
        <dbReference type="ChEBI" id="CHEBI:138113"/>
        <dbReference type="EC" id="2.7.7.108"/>
    </reaction>
</comment>
<keyword evidence="6" id="KW-0548">Nucleotidyltransferase</keyword>
<dbReference type="OrthoDB" id="439046at2759"/>
<evidence type="ECO:0000256" key="20">
    <source>
        <dbReference type="PIRSR" id="PIRSR640198-2"/>
    </source>
</evidence>
<feature type="domain" description="Fido" evidence="24">
    <location>
        <begin position="327"/>
        <end position="462"/>
    </location>
</feature>